<sequence>MTEEPLKNREIIFEVYAIGPYAKIVAMDVATMTEASIQGPKTTPQPILQREAMKKLAYVMRKKGLID</sequence>
<accession>A0A2W5PKI7</accession>
<dbReference type="Proteomes" id="UP000249417">
    <property type="component" value="Unassembled WGS sequence"/>
</dbReference>
<dbReference type="AlphaFoldDB" id="A0A2W5PKI7"/>
<dbReference type="Pfam" id="PF21839">
    <property type="entry name" value="DUF6898"/>
    <property type="match status" value="1"/>
</dbReference>
<dbReference type="EMBL" id="QFQB01000063">
    <property type="protein sequence ID" value="PZQ45097.1"/>
    <property type="molecule type" value="Genomic_DNA"/>
</dbReference>
<name>A0A2W5PKI7_9BACT</name>
<reference evidence="2 3" key="1">
    <citation type="submission" date="2017-08" db="EMBL/GenBank/DDBJ databases">
        <title>Infants hospitalized years apart are colonized by the same room-sourced microbial strains.</title>
        <authorList>
            <person name="Brooks B."/>
            <person name="Olm M.R."/>
            <person name="Firek B.A."/>
            <person name="Baker R."/>
            <person name="Thomas B.C."/>
            <person name="Morowitz M.J."/>
            <person name="Banfield J.F."/>
        </authorList>
    </citation>
    <scope>NUCLEOTIDE SEQUENCE [LARGE SCALE GENOMIC DNA]</scope>
    <source>
        <strain evidence="2">S2_005_002_R2_29</strain>
    </source>
</reference>
<protein>
    <recommendedName>
        <fullName evidence="1">DUF6898 domain-containing protein</fullName>
    </recommendedName>
</protein>
<evidence type="ECO:0000313" key="2">
    <source>
        <dbReference type="EMBL" id="PZQ45097.1"/>
    </source>
</evidence>
<evidence type="ECO:0000313" key="3">
    <source>
        <dbReference type="Proteomes" id="UP000249417"/>
    </source>
</evidence>
<proteinExistence type="predicted"/>
<organism evidence="2 3">
    <name type="scientific">Micavibrio aeruginosavorus</name>
    <dbReference type="NCBI Taxonomy" id="349221"/>
    <lineage>
        <taxon>Bacteria</taxon>
        <taxon>Pseudomonadati</taxon>
        <taxon>Bdellovibrionota</taxon>
        <taxon>Bdellovibrionia</taxon>
        <taxon>Bdellovibrionales</taxon>
        <taxon>Pseudobdellovibrionaceae</taxon>
        <taxon>Micavibrio</taxon>
    </lineage>
</organism>
<dbReference type="InterPro" id="IPR054193">
    <property type="entry name" value="DUF6898"/>
</dbReference>
<comment type="caution">
    <text evidence="2">The sequence shown here is derived from an EMBL/GenBank/DDBJ whole genome shotgun (WGS) entry which is preliminary data.</text>
</comment>
<gene>
    <name evidence="2" type="ORF">DI551_08455</name>
</gene>
<feature type="domain" description="DUF6898" evidence="1">
    <location>
        <begin position="9"/>
        <end position="63"/>
    </location>
</feature>
<evidence type="ECO:0000259" key="1">
    <source>
        <dbReference type="Pfam" id="PF21839"/>
    </source>
</evidence>